<comment type="caution">
    <text evidence="1">The sequence shown here is derived from an EMBL/GenBank/DDBJ whole genome shotgun (WGS) entry which is preliminary data.</text>
</comment>
<sequence>MEGQGTSAGRWRHVPGAFTRLVEFSGRAGMRHQMQHTCGAVWDNGDSIVSTNTFFVDSAGPVSYTSLP</sequence>
<proteinExistence type="predicted"/>
<dbReference type="EMBL" id="JAUQSX010000006">
    <property type="protein sequence ID" value="MDO7847313.1"/>
    <property type="molecule type" value="Genomic_DNA"/>
</dbReference>
<gene>
    <name evidence="1" type="ORF">Q5H92_13150</name>
</gene>
<dbReference type="RefSeq" id="WP_305011990.1">
    <property type="nucleotide sequence ID" value="NZ_JAUQSX010000006.1"/>
</dbReference>
<organism evidence="1 2">
    <name type="scientific">Hymenobacter mellowenesis</name>
    <dbReference type="NCBI Taxonomy" id="3063995"/>
    <lineage>
        <taxon>Bacteria</taxon>
        <taxon>Pseudomonadati</taxon>
        <taxon>Bacteroidota</taxon>
        <taxon>Cytophagia</taxon>
        <taxon>Cytophagales</taxon>
        <taxon>Hymenobacteraceae</taxon>
        <taxon>Hymenobacter</taxon>
    </lineage>
</organism>
<dbReference type="Proteomes" id="UP001167796">
    <property type="component" value="Unassembled WGS sequence"/>
</dbReference>
<keyword evidence="2" id="KW-1185">Reference proteome</keyword>
<evidence type="ECO:0000313" key="1">
    <source>
        <dbReference type="EMBL" id="MDO7847313.1"/>
    </source>
</evidence>
<name>A0ABT9ABU6_9BACT</name>
<reference evidence="1" key="1">
    <citation type="submission" date="2023-07" db="EMBL/GenBank/DDBJ databases">
        <authorList>
            <person name="Kim M.K."/>
        </authorList>
    </citation>
    <scope>NUCLEOTIDE SEQUENCE</scope>
    <source>
        <strain evidence="1">M29</strain>
    </source>
</reference>
<accession>A0ABT9ABU6</accession>
<evidence type="ECO:0000313" key="2">
    <source>
        <dbReference type="Proteomes" id="UP001167796"/>
    </source>
</evidence>
<protein>
    <submittedName>
        <fullName evidence="1">Uncharacterized protein</fullName>
    </submittedName>
</protein>